<gene>
    <name evidence="5" type="ORF">UFOPK3425_00055</name>
</gene>
<dbReference type="InterPro" id="IPR039425">
    <property type="entry name" value="RNA_pol_sigma-70-like"/>
</dbReference>
<dbReference type="AlphaFoldDB" id="A0A6J7CS96"/>
<sequence>MPEEFRLAVYLADVEGFSYKEIAEIMETPVGTVMSRLHRGRRLLRDQLTEYATARGFISAASSEGSGS</sequence>
<dbReference type="EMBL" id="CAFBLV010000005">
    <property type="protein sequence ID" value="CAB4859019.1"/>
    <property type="molecule type" value="Genomic_DNA"/>
</dbReference>
<dbReference type="GO" id="GO:0016987">
    <property type="term" value="F:sigma factor activity"/>
    <property type="evidence" value="ECO:0007669"/>
    <property type="project" value="UniProtKB-KW"/>
</dbReference>
<evidence type="ECO:0000313" key="5">
    <source>
        <dbReference type="EMBL" id="CAB4859019.1"/>
    </source>
</evidence>
<name>A0A6J7CS96_9ZZZZ</name>
<evidence type="ECO:0000256" key="1">
    <source>
        <dbReference type="ARBA" id="ARBA00023015"/>
    </source>
</evidence>
<dbReference type="PANTHER" id="PTHR43133">
    <property type="entry name" value="RNA POLYMERASE ECF-TYPE SIGMA FACTO"/>
    <property type="match status" value="1"/>
</dbReference>
<keyword evidence="1" id="KW-0805">Transcription regulation</keyword>
<reference evidence="5" key="1">
    <citation type="submission" date="2020-05" db="EMBL/GenBank/DDBJ databases">
        <authorList>
            <person name="Chiriac C."/>
            <person name="Salcher M."/>
            <person name="Ghai R."/>
            <person name="Kavagutti S V."/>
        </authorList>
    </citation>
    <scope>NUCLEOTIDE SEQUENCE</scope>
</reference>
<protein>
    <submittedName>
        <fullName evidence="5">Unannotated protein</fullName>
    </submittedName>
</protein>
<keyword evidence="2" id="KW-0731">Sigma factor</keyword>
<dbReference type="GO" id="GO:0003677">
    <property type="term" value="F:DNA binding"/>
    <property type="evidence" value="ECO:0007669"/>
    <property type="project" value="InterPro"/>
</dbReference>
<accession>A0A6J7CS96</accession>
<dbReference type="InterPro" id="IPR036388">
    <property type="entry name" value="WH-like_DNA-bd_sf"/>
</dbReference>
<keyword evidence="3" id="KW-0804">Transcription</keyword>
<dbReference type="InterPro" id="IPR013324">
    <property type="entry name" value="RNA_pol_sigma_r3/r4-like"/>
</dbReference>
<dbReference type="GO" id="GO:0006352">
    <property type="term" value="P:DNA-templated transcription initiation"/>
    <property type="evidence" value="ECO:0007669"/>
    <property type="project" value="InterPro"/>
</dbReference>
<organism evidence="5">
    <name type="scientific">freshwater metagenome</name>
    <dbReference type="NCBI Taxonomy" id="449393"/>
    <lineage>
        <taxon>unclassified sequences</taxon>
        <taxon>metagenomes</taxon>
        <taxon>ecological metagenomes</taxon>
    </lineage>
</organism>
<dbReference type="PANTHER" id="PTHR43133:SF59">
    <property type="entry name" value="ECF RNA POLYMERASE SIGMA FACTOR SIGR"/>
    <property type="match status" value="1"/>
</dbReference>
<dbReference type="InterPro" id="IPR013249">
    <property type="entry name" value="RNA_pol_sigma70_r4_t2"/>
</dbReference>
<dbReference type="SUPFAM" id="SSF88659">
    <property type="entry name" value="Sigma3 and sigma4 domains of RNA polymerase sigma factors"/>
    <property type="match status" value="1"/>
</dbReference>
<evidence type="ECO:0000256" key="3">
    <source>
        <dbReference type="ARBA" id="ARBA00023163"/>
    </source>
</evidence>
<dbReference type="Gene3D" id="1.10.10.10">
    <property type="entry name" value="Winged helix-like DNA-binding domain superfamily/Winged helix DNA-binding domain"/>
    <property type="match status" value="1"/>
</dbReference>
<dbReference type="Pfam" id="PF08281">
    <property type="entry name" value="Sigma70_r4_2"/>
    <property type="match status" value="1"/>
</dbReference>
<evidence type="ECO:0000259" key="4">
    <source>
        <dbReference type="Pfam" id="PF08281"/>
    </source>
</evidence>
<feature type="domain" description="RNA polymerase sigma factor 70 region 4 type 2" evidence="4">
    <location>
        <begin position="1"/>
        <end position="44"/>
    </location>
</feature>
<evidence type="ECO:0000256" key="2">
    <source>
        <dbReference type="ARBA" id="ARBA00023082"/>
    </source>
</evidence>
<proteinExistence type="predicted"/>